<dbReference type="InterPro" id="IPR007394">
    <property type="entry name" value="UPF0122"/>
</dbReference>
<evidence type="ECO:0000256" key="3">
    <source>
        <dbReference type="HAMAP-Rule" id="MF_00245"/>
    </source>
</evidence>
<reference evidence="5" key="1">
    <citation type="submission" date="2016-10" db="EMBL/GenBank/DDBJ databases">
        <authorList>
            <person name="Varghese N."/>
            <person name="Submissions S."/>
        </authorList>
    </citation>
    <scope>NUCLEOTIDE SEQUENCE [LARGE SCALE GENOMIC DNA]</scope>
    <source>
        <strain evidence="5">DSM 19181</strain>
    </source>
</reference>
<gene>
    <name evidence="4" type="ORF">SAMN04488098_10464</name>
</gene>
<dbReference type="AlphaFoldDB" id="A0A1G9DK67"/>
<comment type="similarity">
    <text evidence="1 3">Belongs to the UPF0122 family.</text>
</comment>
<dbReference type="Pfam" id="PF04297">
    <property type="entry name" value="UPF0122"/>
    <property type="match status" value="1"/>
</dbReference>
<dbReference type="Proteomes" id="UP000199433">
    <property type="component" value="Unassembled WGS sequence"/>
</dbReference>
<dbReference type="NCBIfam" id="NF001068">
    <property type="entry name" value="PRK00118.1-4"/>
    <property type="match status" value="1"/>
</dbReference>
<organism evidence="4 5">
    <name type="scientific">Alkalibacterium thalassium</name>
    <dbReference type="NCBI Taxonomy" id="426701"/>
    <lineage>
        <taxon>Bacteria</taxon>
        <taxon>Bacillati</taxon>
        <taxon>Bacillota</taxon>
        <taxon>Bacilli</taxon>
        <taxon>Lactobacillales</taxon>
        <taxon>Carnobacteriaceae</taxon>
        <taxon>Alkalibacterium</taxon>
    </lineage>
</organism>
<name>A0A1G9DK67_9LACT</name>
<evidence type="ECO:0000313" key="5">
    <source>
        <dbReference type="Proteomes" id="UP000199433"/>
    </source>
</evidence>
<dbReference type="Gene3D" id="1.10.10.10">
    <property type="entry name" value="Winged helix-like DNA-binding domain superfamily/Winged helix DNA-binding domain"/>
    <property type="match status" value="1"/>
</dbReference>
<protein>
    <recommendedName>
        <fullName evidence="3">UPF0122 protein SAMN04488098_10464</fullName>
    </recommendedName>
</protein>
<dbReference type="InterPro" id="IPR054831">
    <property type="entry name" value="UPF0122_fam_protein"/>
</dbReference>
<dbReference type="RefSeq" id="WP_091268181.1">
    <property type="nucleotide sequence ID" value="NZ_FNFK01000046.1"/>
</dbReference>
<accession>A0A1G9DK67</accession>
<dbReference type="HAMAP" id="MF_00245">
    <property type="entry name" value="UPF0122"/>
    <property type="match status" value="1"/>
</dbReference>
<dbReference type="NCBIfam" id="NF001070">
    <property type="entry name" value="PRK00118.1-6"/>
    <property type="match status" value="1"/>
</dbReference>
<dbReference type="PANTHER" id="PTHR40083:SF1">
    <property type="entry name" value="UPF0122 PROTEIN YLXM"/>
    <property type="match status" value="1"/>
</dbReference>
<dbReference type="EMBL" id="FNFK01000046">
    <property type="protein sequence ID" value="SDK64249.1"/>
    <property type="molecule type" value="Genomic_DNA"/>
</dbReference>
<dbReference type="InterPro" id="IPR036388">
    <property type="entry name" value="WH-like_DNA-bd_sf"/>
</dbReference>
<dbReference type="SUPFAM" id="SSF88659">
    <property type="entry name" value="Sigma3 and sigma4 domains of RNA polymerase sigma factors"/>
    <property type="match status" value="1"/>
</dbReference>
<dbReference type="OrthoDB" id="6392at2"/>
<sequence>MELEKTLRMNSLFAFYRPLLTPKQQEYMKLYYGDDYSLGEIADAFSVSRQAVYDNIKRSEVILQDYESKLHLVEEFDKKQDAVDTLKEYAQEKHASDTRLHELIDAISLDSMREE</sequence>
<comment type="function">
    <text evidence="2 3">Might take part in the signal recognition particle (SRP) pathway. This is inferred from the conservation of its genetic proximity to ftsY/ffh. May be a regulatory protein.</text>
</comment>
<dbReference type="NCBIfam" id="NF045758">
    <property type="entry name" value="YlxM"/>
    <property type="match status" value="1"/>
</dbReference>
<evidence type="ECO:0000256" key="1">
    <source>
        <dbReference type="ARBA" id="ARBA00008720"/>
    </source>
</evidence>
<dbReference type="PANTHER" id="PTHR40083">
    <property type="entry name" value="UPF0122 PROTEIN CBO2450/CLC_2298"/>
    <property type="match status" value="1"/>
</dbReference>
<dbReference type="STRING" id="426701.SAMN04488098_10464"/>
<proteinExistence type="inferred from homology"/>
<evidence type="ECO:0000256" key="2">
    <source>
        <dbReference type="ARBA" id="ARBA00024764"/>
    </source>
</evidence>
<keyword evidence="5" id="KW-1185">Reference proteome</keyword>
<dbReference type="InterPro" id="IPR013324">
    <property type="entry name" value="RNA_pol_sigma_r3/r4-like"/>
</dbReference>
<evidence type="ECO:0000313" key="4">
    <source>
        <dbReference type="EMBL" id="SDK64249.1"/>
    </source>
</evidence>